<dbReference type="Gene3D" id="3.40.630.30">
    <property type="match status" value="1"/>
</dbReference>
<organism evidence="4 5">
    <name type="scientific">Armatimonas rosea</name>
    <dbReference type="NCBI Taxonomy" id="685828"/>
    <lineage>
        <taxon>Bacteria</taxon>
        <taxon>Bacillati</taxon>
        <taxon>Armatimonadota</taxon>
        <taxon>Armatimonadia</taxon>
        <taxon>Armatimonadales</taxon>
        <taxon>Armatimonadaceae</taxon>
        <taxon>Armatimonas</taxon>
    </lineage>
</organism>
<dbReference type="SUPFAM" id="SSF55729">
    <property type="entry name" value="Acyl-CoA N-acyltransferases (Nat)"/>
    <property type="match status" value="1"/>
</dbReference>
<dbReference type="EMBL" id="JACHGW010000002">
    <property type="protein sequence ID" value="MBB6050067.1"/>
    <property type="molecule type" value="Genomic_DNA"/>
</dbReference>
<dbReference type="GO" id="GO:0016747">
    <property type="term" value="F:acyltransferase activity, transferring groups other than amino-acyl groups"/>
    <property type="evidence" value="ECO:0007669"/>
    <property type="project" value="InterPro"/>
</dbReference>
<keyword evidence="1" id="KW-0808">Transferase</keyword>
<accession>A0A7W9SNU1</accession>
<comment type="caution">
    <text evidence="4">The sequence shown here is derived from an EMBL/GenBank/DDBJ whole genome shotgun (WGS) entry which is preliminary data.</text>
</comment>
<reference evidence="4 5" key="1">
    <citation type="submission" date="2020-08" db="EMBL/GenBank/DDBJ databases">
        <title>Genomic Encyclopedia of Type Strains, Phase IV (KMG-IV): sequencing the most valuable type-strain genomes for metagenomic binning, comparative biology and taxonomic classification.</title>
        <authorList>
            <person name="Goeker M."/>
        </authorList>
    </citation>
    <scope>NUCLEOTIDE SEQUENCE [LARGE SCALE GENOMIC DNA]</scope>
    <source>
        <strain evidence="4 5">DSM 23562</strain>
    </source>
</reference>
<keyword evidence="5" id="KW-1185">Reference proteome</keyword>
<evidence type="ECO:0000256" key="1">
    <source>
        <dbReference type="ARBA" id="ARBA00022679"/>
    </source>
</evidence>
<name>A0A7W9SNU1_ARMRO</name>
<protein>
    <submittedName>
        <fullName evidence="4">Ribosomal protein S18 acetylase RimI-like enzyme</fullName>
    </submittedName>
</protein>
<dbReference type="Pfam" id="PF00583">
    <property type="entry name" value="Acetyltransf_1"/>
    <property type="match status" value="1"/>
</dbReference>
<dbReference type="InterPro" id="IPR000182">
    <property type="entry name" value="GNAT_dom"/>
</dbReference>
<dbReference type="GO" id="GO:0005840">
    <property type="term" value="C:ribosome"/>
    <property type="evidence" value="ECO:0007669"/>
    <property type="project" value="UniProtKB-KW"/>
</dbReference>
<feature type="domain" description="N-acetyltransferase" evidence="3">
    <location>
        <begin position="3"/>
        <end position="150"/>
    </location>
</feature>
<dbReference type="InterPro" id="IPR050832">
    <property type="entry name" value="Bact_Acetyltransf"/>
</dbReference>
<dbReference type="InterPro" id="IPR016181">
    <property type="entry name" value="Acyl_CoA_acyltransferase"/>
</dbReference>
<keyword evidence="4" id="KW-0689">Ribosomal protein</keyword>
<dbReference type="AlphaFoldDB" id="A0A7W9SNU1"/>
<evidence type="ECO:0000256" key="2">
    <source>
        <dbReference type="ARBA" id="ARBA00023315"/>
    </source>
</evidence>
<dbReference type="PANTHER" id="PTHR43877">
    <property type="entry name" value="AMINOALKYLPHOSPHONATE N-ACETYLTRANSFERASE-RELATED-RELATED"/>
    <property type="match status" value="1"/>
</dbReference>
<keyword evidence="2" id="KW-0012">Acyltransferase</keyword>
<evidence type="ECO:0000313" key="5">
    <source>
        <dbReference type="Proteomes" id="UP000520814"/>
    </source>
</evidence>
<evidence type="ECO:0000313" key="4">
    <source>
        <dbReference type="EMBL" id="MBB6050067.1"/>
    </source>
</evidence>
<gene>
    <name evidence="4" type="ORF">HNQ39_001858</name>
</gene>
<sequence length="163" mass="18067">MDMTFRELAEDEVERCAGWLTASEPWIALGFDQAKSEWALRRVGLEKWVAVDSDDTPVGIALLNFGGPFVGYLQILCVAPEQRGRGIGSALIGFAEERIFARHNNMFICVTDFNTDAQRLYARHGFEQVGRLENFLVTGHAELLLRKTRGPIFAPPAPNDGGA</sequence>
<dbReference type="Proteomes" id="UP000520814">
    <property type="component" value="Unassembled WGS sequence"/>
</dbReference>
<dbReference type="CDD" id="cd04301">
    <property type="entry name" value="NAT_SF"/>
    <property type="match status" value="1"/>
</dbReference>
<keyword evidence="4" id="KW-0687">Ribonucleoprotein</keyword>
<proteinExistence type="predicted"/>
<evidence type="ECO:0000259" key="3">
    <source>
        <dbReference type="PROSITE" id="PS51186"/>
    </source>
</evidence>
<dbReference type="RefSeq" id="WP_184194307.1">
    <property type="nucleotide sequence ID" value="NZ_JACHGW010000002.1"/>
</dbReference>
<dbReference type="PROSITE" id="PS51186">
    <property type="entry name" value="GNAT"/>
    <property type="match status" value="1"/>
</dbReference>